<protein>
    <recommendedName>
        <fullName evidence="2">Ribosomal protein S13</fullName>
    </recommendedName>
</protein>
<sequence length="79" mass="9186">MNISLEFQCHIVFEVVKSCYKLILGPFWVFRGGLCIQDLITMIRAFRSISLRGKDAIKGVRIPRKPRLGKIPKKYQFTD</sequence>
<accession>A0AAW2IB17</accession>
<name>A0AAW2IB17_9NEOP</name>
<gene>
    <name evidence="1" type="ORF">PYX00_000940</name>
</gene>
<organism evidence="1">
    <name type="scientific">Menopon gallinae</name>
    <name type="common">poultry shaft louse</name>
    <dbReference type="NCBI Taxonomy" id="328185"/>
    <lineage>
        <taxon>Eukaryota</taxon>
        <taxon>Metazoa</taxon>
        <taxon>Ecdysozoa</taxon>
        <taxon>Arthropoda</taxon>
        <taxon>Hexapoda</taxon>
        <taxon>Insecta</taxon>
        <taxon>Pterygota</taxon>
        <taxon>Neoptera</taxon>
        <taxon>Paraneoptera</taxon>
        <taxon>Psocodea</taxon>
        <taxon>Troctomorpha</taxon>
        <taxon>Phthiraptera</taxon>
        <taxon>Amblycera</taxon>
        <taxon>Menoponidae</taxon>
        <taxon>Menopon</taxon>
    </lineage>
</organism>
<evidence type="ECO:0008006" key="2">
    <source>
        <dbReference type="Google" id="ProtNLM"/>
    </source>
</evidence>
<evidence type="ECO:0000313" key="1">
    <source>
        <dbReference type="EMBL" id="KAL0279362.1"/>
    </source>
</evidence>
<comment type="caution">
    <text evidence="1">The sequence shown here is derived from an EMBL/GenBank/DDBJ whole genome shotgun (WGS) entry which is preliminary data.</text>
</comment>
<dbReference type="EMBL" id="JARGDH010000001">
    <property type="protein sequence ID" value="KAL0279362.1"/>
    <property type="molecule type" value="Genomic_DNA"/>
</dbReference>
<reference evidence="1" key="1">
    <citation type="journal article" date="2024" name="Gigascience">
        <title>Chromosome-level genome of the poultry shaft louse Menopon gallinae provides insight into the host-switching and adaptive evolution of parasitic lice.</title>
        <authorList>
            <person name="Xu Y."/>
            <person name="Ma L."/>
            <person name="Liu S."/>
            <person name="Liang Y."/>
            <person name="Liu Q."/>
            <person name="He Z."/>
            <person name="Tian L."/>
            <person name="Duan Y."/>
            <person name="Cai W."/>
            <person name="Li H."/>
            <person name="Song F."/>
        </authorList>
    </citation>
    <scope>NUCLEOTIDE SEQUENCE</scope>
    <source>
        <strain evidence="1">Cailab_2023a</strain>
    </source>
</reference>
<dbReference type="AlphaFoldDB" id="A0AAW2IB17"/>
<proteinExistence type="predicted"/>